<gene>
    <name evidence="1" type="ORF">Q7A36_28865</name>
</gene>
<dbReference type="EMBL" id="JAUTWS010000046">
    <property type="protein sequence ID" value="MDO9712389.1"/>
    <property type="molecule type" value="Genomic_DNA"/>
</dbReference>
<name>A0ABT9E886_9PROT</name>
<sequence length="147" mass="16654">MNISVPDALREKMQPFDDKTNWSAIAAAAFQQEVDKLAYLASIDDPVKRRLKQTEMEDNDNAGELAVKAGREWAKHHARMVHLRRLHAASEHISEPTPDHLAKIILKDESARWLDVPGVDEYPEDFELEAGWTNGFVEGAMEVYAEV</sequence>
<protein>
    <submittedName>
        <fullName evidence="1">Uncharacterized protein</fullName>
    </submittedName>
</protein>
<evidence type="ECO:0000313" key="1">
    <source>
        <dbReference type="EMBL" id="MDO9712389.1"/>
    </source>
</evidence>
<evidence type="ECO:0000313" key="2">
    <source>
        <dbReference type="Proteomes" id="UP001243009"/>
    </source>
</evidence>
<dbReference type="Proteomes" id="UP001243009">
    <property type="component" value="Unassembled WGS sequence"/>
</dbReference>
<comment type="caution">
    <text evidence="1">The sequence shown here is derived from an EMBL/GenBank/DDBJ whole genome shotgun (WGS) entry which is preliminary data.</text>
</comment>
<dbReference type="RefSeq" id="WP_305107245.1">
    <property type="nucleotide sequence ID" value="NZ_JAUTWS010000046.1"/>
</dbReference>
<accession>A0ABT9E886</accession>
<reference evidence="1 2" key="1">
    <citation type="submission" date="2023-08" db="EMBL/GenBank/DDBJ databases">
        <title>The draft genome sequence of Paracraurococcus sp. LOR1-02.</title>
        <authorList>
            <person name="Kingkaew E."/>
            <person name="Tanasupawat S."/>
        </authorList>
    </citation>
    <scope>NUCLEOTIDE SEQUENCE [LARGE SCALE GENOMIC DNA]</scope>
    <source>
        <strain evidence="1 2">LOR1-02</strain>
    </source>
</reference>
<organism evidence="1 2">
    <name type="scientific">Paracraurococcus lichenis</name>
    <dbReference type="NCBI Taxonomy" id="3064888"/>
    <lineage>
        <taxon>Bacteria</taxon>
        <taxon>Pseudomonadati</taxon>
        <taxon>Pseudomonadota</taxon>
        <taxon>Alphaproteobacteria</taxon>
        <taxon>Acetobacterales</taxon>
        <taxon>Roseomonadaceae</taxon>
        <taxon>Paracraurococcus</taxon>
    </lineage>
</organism>
<proteinExistence type="predicted"/>
<keyword evidence="2" id="KW-1185">Reference proteome</keyword>